<evidence type="ECO:0000313" key="4">
    <source>
        <dbReference type="Proteomes" id="UP001561046"/>
    </source>
</evidence>
<comment type="caution">
    <text evidence="3">The sequence shown here is derived from an EMBL/GenBank/DDBJ whole genome shotgun (WGS) entry which is preliminary data.</text>
</comment>
<evidence type="ECO:0000256" key="2">
    <source>
        <dbReference type="RuleBase" id="RU362097"/>
    </source>
</evidence>
<gene>
    <name evidence="3" type="ORF">AB6724_08255</name>
</gene>
<dbReference type="EMBL" id="JBFYGN010000007">
    <property type="protein sequence ID" value="MEX8192833.1"/>
    <property type="molecule type" value="Genomic_DNA"/>
</dbReference>
<dbReference type="PANTHER" id="PTHR30203:SF32">
    <property type="entry name" value="CATION EFFLUX SYSTEM PROTEIN CUSC"/>
    <property type="match status" value="1"/>
</dbReference>
<keyword evidence="2" id="KW-0472">Membrane</keyword>
<dbReference type="Gene3D" id="2.20.200.10">
    <property type="entry name" value="Outer membrane efflux proteins (OEP)"/>
    <property type="match status" value="1"/>
</dbReference>
<proteinExistence type="inferred from homology"/>
<name>A0ABV3ZV85_9BURK</name>
<dbReference type="SUPFAM" id="SSF56954">
    <property type="entry name" value="Outer membrane efflux proteins (OEP)"/>
    <property type="match status" value="1"/>
</dbReference>
<dbReference type="InterPro" id="IPR003423">
    <property type="entry name" value="OMP_efflux"/>
</dbReference>
<sequence length="454" mass="49081">MALLAGCAAPVDVRLDSSLPEHWQQPAAEAGPGADTRLAEWWKAWNDSRLNALVDEALAQNLDVAQAVLRLRQQKLLADTATSPFMPVVSAGARTLQDIAAIDSYFHASVEVSWDLGLFGESESAKRAGSAGLLDARAQLHAARVALVAGVVHRYLDIRLAQRQRALLTQLQEQDQRHLELLQVRRDQRLGDTYALEQQQLQSQQVLAQQAAVTEAQARAAHALAALLGRDRPDGQWLQADPDASLPALQAVAVVPADLLRNRPDIQSAEAAVERAAAALGMSHAALYPRFTLTGSLLYSYNLTQNLRTTSDQMPLIGPQIDIPLFDWGRRRAQVDANELALQASIKAYRQSVLDGVADAESALAAIAAQQKRQQGLRSAQQIYLTRDKTLAVRQKLGLASELGGMDNRRAALLAQSDMATAQAAEALAYVALYKALGAAPLYDIAQAAQEAQP</sequence>
<comment type="subcellular location">
    <subcellularLocation>
        <location evidence="2">Cell membrane</location>
        <topology evidence="2">Lipid-anchor</topology>
    </subcellularLocation>
</comment>
<keyword evidence="2" id="KW-0812">Transmembrane</keyword>
<dbReference type="PANTHER" id="PTHR30203">
    <property type="entry name" value="OUTER MEMBRANE CATION EFFLUX PROTEIN"/>
    <property type="match status" value="1"/>
</dbReference>
<keyword evidence="2" id="KW-0564">Palmitate</keyword>
<protein>
    <submittedName>
        <fullName evidence="3">Efflux transporter outer membrane subunit</fullName>
    </submittedName>
</protein>
<keyword evidence="2" id="KW-0449">Lipoprotein</keyword>
<dbReference type="InterPro" id="IPR010131">
    <property type="entry name" value="MdtP/NodT-like"/>
</dbReference>
<organism evidence="3 4">
    <name type="scientific">Comamonas guangdongensis</name>
    <dbReference type="NCBI Taxonomy" id="510515"/>
    <lineage>
        <taxon>Bacteria</taxon>
        <taxon>Pseudomonadati</taxon>
        <taxon>Pseudomonadota</taxon>
        <taxon>Betaproteobacteria</taxon>
        <taxon>Burkholderiales</taxon>
        <taxon>Comamonadaceae</taxon>
        <taxon>Comamonas</taxon>
    </lineage>
</organism>
<dbReference type="NCBIfam" id="TIGR01845">
    <property type="entry name" value="outer_NodT"/>
    <property type="match status" value="1"/>
</dbReference>
<evidence type="ECO:0000313" key="3">
    <source>
        <dbReference type="EMBL" id="MEX8192833.1"/>
    </source>
</evidence>
<accession>A0ABV3ZV85</accession>
<keyword evidence="4" id="KW-1185">Reference proteome</keyword>
<dbReference type="Gene3D" id="1.20.1600.10">
    <property type="entry name" value="Outer membrane efflux proteins (OEP)"/>
    <property type="match status" value="1"/>
</dbReference>
<keyword evidence="2" id="KW-1134">Transmembrane beta strand</keyword>
<reference evidence="3 4" key="1">
    <citation type="journal article" date="2013" name="Int. J. Syst. Evol. Microbiol.">
        <title>Comamonas guangdongensis sp. nov., isolated from subterranean forest sediment, and emended description of the genus Comamonas.</title>
        <authorList>
            <person name="Zhang J."/>
            <person name="Wang Y."/>
            <person name="Zhou S."/>
            <person name="Wu C."/>
            <person name="He J."/>
            <person name="Li F."/>
        </authorList>
    </citation>
    <scope>NUCLEOTIDE SEQUENCE [LARGE SCALE GENOMIC DNA]</scope>
    <source>
        <strain evidence="3 4">CCTCC AB2011133</strain>
    </source>
</reference>
<dbReference type="Pfam" id="PF02321">
    <property type="entry name" value="OEP"/>
    <property type="match status" value="2"/>
</dbReference>
<comment type="similarity">
    <text evidence="1 2">Belongs to the outer membrane factor (OMF) (TC 1.B.17) family.</text>
</comment>
<dbReference type="RefSeq" id="WP_369338131.1">
    <property type="nucleotide sequence ID" value="NZ_JBFYGN010000007.1"/>
</dbReference>
<dbReference type="Proteomes" id="UP001561046">
    <property type="component" value="Unassembled WGS sequence"/>
</dbReference>
<evidence type="ECO:0000256" key="1">
    <source>
        <dbReference type="ARBA" id="ARBA00007613"/>
    </source>
</evidence>